<accession>A0ABV6ISP6</accession>
<dbReference type="Pfam" id="PF01312">
    <property type="entry name" value="Bac_export_2"/>
    <property type="match status" value="1"/>
</dbReference>
<feature type="transmembrane region" description="Helical" evidence="3">
    <location>
        <begin position="187"/>
        <end position="209"/>
    </location>
</feature>
<feature type="region of interest" description="Disordered" evidence="2">
    <location>
        <begin position="1"/>
        <end position="29"/>
    </location>
</feature>
<protein>
    <submittedName>
        <fullName evidence="4">Flagellar biosynthesis protein FlhB</fullName>
    </submittedName>
</protein>
<dbReference type="Gene3D" id="3.40.1690.10">
    <property type="entry name" value="secretion proteins EscU"/>
    <property type="match status" value="1"/>
</dbReference>
<evidence type="ECO:0000313" key="5">
    <source>
        <dbReference type="Proteomes" id="UP001589789"/>
    </source>
</evidence>
<evidence type="ECO:0000313" key="4">
    <source>
        <dbReference type="EMBL" id="MFC0386633.1"/>
    </source>
</evidence>
<keyword evidence="4" id="KW-0282">Flagellum</keyword>
<reference evidence="4 5" key="1">
    <citation type="submission" date="2024-09" db="EMBL/GenBank/DDBJ databases">
        <authorList>
            <person name="Sun Q."/>
            <person name="Mori K."/>
        </authorList>
    </citation>
    <scope>NUCLEOTIDE SEQUENCE [LARGE SCALE GENOMIC DNA]</scope>
    <source>
        <strain evidence="4 5">CCM 7468</strain>
    </source>
</reference>
<dbReference type="InterPro" id="IPR029025">
    <property type="entry name" value="T3SS_substrate_exporter_C"/>
</dbReference>
<keyword evidence="5" id="KW-1185">Reference proteome</keyword>
<evidence type="ECO:0000256" key="3">
    <source>
        <dbReference type="SAM" id="Phobius"/>
    </source>
</evidence>
<comment type="similarity">
    <text evidence="1">Belongs to the type III secretion exporter family.</text>
</comment>
<dbReference type="PRINTS" id="PR00950">
    <property type="entry name" value="TYPE3IMSPROT"/>
</dbReference>
<dbReference type="EMBL" id="JBHLVZ010000036">
    <property type="protein sequence ID" value="MFC0386633.1"/>
    <property type="molecule type" value="Genomic_DNA"/>
</dbReference>
<gene>
    <name evidence="4" type="ORF">ACFFIC_13910</name>
</gene>
<keyword evidence="4" id="KW-0966">Cell projection</keyword>
<comment type="caution">
    <text evidence="4">The sequence shown here is derived from an EMBL/GenBank/DDBJ whole genome shotgun (WGS) entry which is preliminary data.</text>
</comment>
<dbReference type="Proteomes" id="UP001589789">
    <property type="component" value="Unassembled WGS sequence"/>
</dbReference>
<dbReference type="Gene3D" id="6.10.250.2080">
    <property type="match status" value="1"/>
</dbReference>
<feature type="compositionally biased region" description="Basic and acidic residues" evidence="2">
    <location>
        <begin position="8"/>
        <end position="28"/>
    </location>
</feature>
<evidence type="ECO:0000256" key="1">
    <source>
        <dbReference type="ARBA" id="ARBA00010690"/>
    </source>
</evidence>
<dbReference type="PANTHER" id="PTHR30531:SF12">
    <property type="entry name" value="FLAGELLAR BIOSYNTHETIC PROTEIN FLHB"/>
    <property type="match status" value="1"/>
</dbReference>
<keyword evidence="3" id="KW-0472">Membrane</keyword>
<keyword evidence="3" id="KW-1133">Transmembrane helix</keyword>
<dbReference type="SUPFAM" id="SSF160544">
    <property type="entry name" value="EscU C-terminal domain-like"/>
    <property type="match status" value="1"/>
</dbReference>
<feature type="transmembrane region" description="Helical" evidence="3">
    <location>
        <begin position="146"/>
        <end position="167"/>
    </location>
</feature>
<proteinExistence type="inferred from homology"/>
<dbReference type="PANTHER" id="PTHR30531">
    <property type="entry name" value="FLAGELLAR BIOSYNTHETIC PROTEIN FLHB"/>
    <property type="match status" value="1"/>
</dbReference>
<dbReference type="RefSeq" id="WP_377051287.1">
    <property type="nucleotide sequence ID" value="NZ_JBHLVZ010000036.1"/>
</dbReference>
<keyword evidence="4" id="KW-0969">Cilium</keyword>
<feature type="transmembrane region" description="Helical" evidence="3">
    <location>
        <begin position="86"/>
        <end position="107"/>
    </location>
</feature>
<evidence type="ECO:0000256" key="2">
    <source>
        <dbReference type="SAM" id="MobiDB-lite"/>
    </source>
</evidence>
<organism evidence="4 5">
    <name type="scientific">Muricoccus vinaceus</name>
    <dbReference type="NCBI Taxonomy" id="424704"/>
    <lineage>
        <taxon>Bacteria</taxon>
        <taxon>Pseudomonadati</taxon>
        <taxon>Pseudomonadota</taxon>
        <taxon>Alphaproteobacteria</taxon>
        <taxon>Acetobacterales</taxon>
        <taxon>Roseomonadaceae</taxon>
        <taxon>Muricoccus</taxon>
    </lineage>
</organism>
<sequence length="353" mass="38019">MSEEQGDAEDRQHEASQRRLDQARERGDVPLSRETVQLASFAGGAVALGILGPQLGRDLLNDARALLALSHASTPEGALVALLRTALPVSLGVAGAAALGGVAATLFQTRLLVSAKALVPKPSKLSPLAGAKRLFGPHGLQELARAIVKLVATGAALWWATSGLVPVLRDVLSEPAEMMVGVLCELLGRLVIAALVALAVLAAADFLWVRLRFNRRLRMSLQEVKDEMKESEGDPHFRAVRKAKMRSRSRRRMLDAVPTATVVVTNPTHYAVALAYERGVDAAPRVVARGVDAMAARIRRLAEEHGVPLIPNPPLARALYKLDDDAQIPPEHFKAVAELIALVWRMRARRSPA</sequence>
<name>A0ABV6ISP6_9PROT</name>
<keyword evidence="3" id="KW-0812">Transmembrane</keyword>
<dbReference type="InterPro" id="IPR006135">
    <property type="entry name" value="T3SS_substrate_exporter"/>
</dbReference>